<evidence type="ECO:0000256" key="1">
    <source>
        <dbReference type="ARBA" id="ARBA00022649"/>
    </source>
</evidence>
<name>A0A2M8GM34_9BACT</name>
<dbReference type="AlphaFoldDB" id="A0A2M8GM34"/>
<evidence type="ECO:0008006" key="4">
    <source>
        <dbReference type="Google" id="ProtNLM"/>
    </source>
</evidence>
<dbReference type="EMBL" id="PFQK01000060">
    <property type="protein sequence ID" value="PJC81615.1"/>
    <property type="molecule type" value="Genomic_DNA"/>
</dbReference>
<reference evidence="3" key="1">
    <citation type="submission" date="2017-09" db="EMBL/GenBank/DDBJ databases">
        <title>Depth-based differentiation of microbial function through sediment-hosted aquifers and enrichment of novel symbionts in the deep terrestrial subsurface.</title>
        <authorList>
            <person name="Probst A.J."/>
            <person name="Ladd B."/>
            <person name="Jarett J.K."/>
            <person name="Geller-Mcgrath D.E."/>
            <person name="Sieber C.M.K."/>
            <person name="Emerson J.B."/>
            <person name="Anantharaman K."/>
            <person name="Thomas B.C."/>
            <person name="Malmstrom R."/>
            <person name="Stieglmeier M."/>
            <person name="Klingl A."/>
            <person name="Woyke T."/>
            <person name="Ryan C.M."/>
            <person name="Banfield J.F."/>
        </authorList>
    </citation>
    <scope>NUCLEOTIDE SEQUENCE [LARGE SCALE GENOMIC DNA]</scope>
</reference>
<proteinExistence type="predicted"/>
<gene>
    <name evidence="2" type="ORF">CO007_03750</name>
</gene>
<keyword evidence="1" id="KW-1277">Toxin-antitoxin system</keyword>
<sequence>MNNIVNISEFRNNISDYINRVIYNKDSFLLKKGKSIVAKIVVFNEKKEITNDDKITKYAGILNNKEAKEIKKNIKKFRKNFRLIRNFNL</sequence>
<organism evidence="2 3">
    <name type="scientific">Candidatus Roizmanbacteria bacterium CG_4_8_14_3_um_filter_36_10</name>
    <dbReference type="NCBI Taxonomy" id="1974834"/>
    <lineage>
        <taxon>Bacteria</taxon>
        <taxon>Candidatus Roizmaniibacteriota</taxon>
    </lineage>
</organism>
<accession>A0A2M8GM34</accession>
<evidence type="ECO:0000313" key="2">
    <source>
        <dbReference type="EMBL" id="PJC81615.1"/>
    </source>
</evidence>
<dbReference type="Pfam" id="PF02697">
    <property type="entry name" value="VAPB_antitox"/>
    <property type="match status" value="1"/>
</dbReference>
<protein>
    <recommendedName>
        <fullName evidence="4">Antitoxin</fullName>
    </recommendedName>
</protein>
<evidence type="ECO:0000313" key="3">
    <source>
        <dbReference type="Proteomes" id="UP000229370"/>
    </source>
</evidence>
<dbReference type="Proteomes" id="UP000229370">
    <property type="component" value="Unassembled WGS sequence"/>
</dbReference>
<dbReference type="InterPro" id="IPR003847">
    <property type="entry name" value="Put_antitoxin"/>
</dbReference>
<comment type="caution">
    <text evidence="2">The sequence shown here is derived from an EMBL/GenBank/DDBJ whole genome shotgun (WGS) entry which is preliminary data.</text>
</comment>